<dbReference type="PANTHER" id="PTHR43281">
    <property type="entry name" value="FARNESYL DIPHOSPHATE SYNTHASE"/>
    <property type="match status" value="1"/>
</dbReference>
<evidence type="ECO:0000313" key="9">
    <source>
        <dbReference type="Proteomes" id="UP000199502"/>
    </source>
</evidence>
<dbReference type="RefSeq" id="WP_175453338.1">
    <property type="nucleotide sequence ID" value="NZ_FMVT01000007.1"/>
</dbReference>
<comment type="cofactor">
    <cofactor evidence="1">
        <name>Mg(2+)</name>
        <dbReference type="ChEBI" id="CHEBI:18420"/>
    </cofactor>
</comment>
<evidence type="ECO:0000256" key="7">
    <source>
        <dbReference type="RuleBase" id="RU004466"/>
    </source>
</evidence>
<dbReference type="InterPro" id="IPR033749">
    <property type="entry name" value="Polyprenyl_synt_CS"/>
</dbReference>
<evidence type="ECO:0000256" key="3">
    <source>
        <dbReference type="ARBA" id="ARBA00022679"/>
    </source>
</evidence>
<evidence type="ECO:0000256" key="5">
    <source>
        <dbReference type="ARBA" id="ARBA00022842"/>
    </source>
</evidence>
<keyword evidence="3 7" id="KW-0808">Transferase</keyword>
<keyword evidence="9" id="KW-1185">Reference proteome</keyword>
<dbReference type="GO" id="GO:0046872">
    <property type="term" value="F:metal ion binding"/>
    <property type="evidence" value="ECO:0007669"/>
    <property type="project" value="UniProtKB-KW"/>
</dbReference>
<evidence type="ECO:0000256" key="6">
    <source>
        <dbReference type="ARBA" id="ARBA00023229"/>
    </source>
</evidence>
<gene>
    <name evidence="8" type="ORF">SAMN05660710_02406</name>
</gene>
<protein>
    <submittedName>
        <fullName evidence="8">Geranylgeranyl diphosphate synthase, type II</fullName>
    </submittedName>
</protein>
<evidence type="ECO:0000256" key="4">
    <source>
        <dbReference type="ARBA" id="ARBA00022723"/>
    </source>
</evidence>
<proteinExistence type="inferred from homology"/>
<organism evidence="8 9">
    <name type="scientific">Paracoccus tibetensis</name>
    <dbReference type="NCBI Taxonomy" id="336292"/>
    <lineage>
        <taxon>Bacteria</taxon>
        <taxon>Pseudomonadati</taxon>
        <taxon>Pseudomonadota</taxon>
        <taxon>Alphaproteobacteria</taxon>
        <taxon>Rhodobacterales</taxon>
        <taxon>Paracoccaceae</taxon>
        <taxon>Paracoccus</taxon>
    </lineage>
</organism>
<dbReference type="SFLD" id="SFLDS00005">
    <property type="entry name" value="Isoprenoid_Synthase_Type_I"/>
    <property type="match status" value="1"/>
</dbReference>
<dbReference type="GO" id="GO:0008299">
    <property type="term" value="P:isoprenoid biosynthetic process"/>
    <property type="evidence" value="ECO:0007669"/>
    <property type="project" value="UniProtKB-KW"/>
</dbReference>
<accession>A0A1G5HZD1</accession>
<dbReference type="EMBL" id="FMVT01000007">
    <property type="protein sequence ID" value="SCY69163.1"/>
    <property type="molecule type" value="Genomic_DNA"/>
</dbReference>
<dbReference type="Gene3D" id="1.10.600.10">
    <property type="entry name" value="Farnesyl Diphosphate Synthase"/>
    <property type="match status" value="1"/>
</dbReference>
<dbReference type="SUPFAM" id="SSF48576">
    <property type="entry name" value="Terpenoid synthases"/>
    <property type="match status" value="1"/>
</dbReference>
<dbReference type="GO" id="GO:0004659">
    <property type="term" value="F:prenyltransferase activity"/>
    <property type="evidence" value="ECO:0007669"/>
    <property type="project" value="InterPro"/>
</dbReference>
<dbReference type="AlphaFoldDB" id="A0A1G5HZD1"/>
<dbReference type="InterPro" id="IPR000092">
    <property type="entry name" value="Polyprenyl_synt"/>
</dbReference>
<dbReference type="PROSITE" id="PS00723">
    <property type="entry name" value="POLYPRENYL_SYNTHASE_1"/>
    <property type="match status" value="1"/>
</dbReference>
<evidence type="ECO:0000256" key="2">
    <source>
        <dbReference type="ARBA" id="ARBA00006706"/>
    </source>
</evidence>
<evidence type="ECO:0000313" key="8">
    <source>
        <dbReference type="EMBL" id="SCY69163.1"/>
    </source>
</evidence>
<reference evidence="8 9" key="1">
    <citation type="submission" date="2016-10" db="EMBL/GenBank/DDBJ databases">
        <authorList>
            <person name="de Groot N.N."/>
        </authorList>
    </citation>
    <scope>NUCLEOTIDE SEQUENCE [LARGE SCALE GENOMIC DNA]</scope>
    <source>
        <strain evidence="8 9">CGMCC 1.8925</strain>
    </source>
</reference>
<dbReference type="STRING" id="336292.SAMN05660710_02406"/>
<sequence length="299" mass="31152">MTAMIPETSADHLRARLTARLEEIASSFGSAAPGLGQAMADAALSGGKRFRGTLLLMAAEAGGGACDACVDAAAALEMVHSASLVFDDLPCMDDAQLRRGQPAVHVAHGQGRAVLAGIAMITEAMRVLACARGAEPKTQARLVQILSAALGPQGLCAGQDLDLASDKTPERILREQDLKTGVLFVAGLEMLGAIKGLEDQAVQAMIAFGRQLGRVFQSYDDLLDLLGDPRAMGKDGGRDARAGAPARGVLAVASLTDVSESYKLSRAELDDMLAMPPLASPDIQALLARVLPKDLRRSA</sequence>
<dbReference type="InterPro" id="IPR008949">
    <property type="entry name" value="Isoprenoid_synthase_dom_sf"/>
</dbReference>
<dbReference type="PANTHER" id="PTHR43281:SF1">
    <property type="entry name" value="FARNESYL DIPHOSPHATE SYNTHASE"/>
    <property type="match status" value="1"/>
</dbReference>
<keyword evidence="4" id="KW-0479">Metal-binding</keyword>
<evidence type="ECO:0000256" key="1">
    <source>
        <dbReference type="ARBA" id="ARBA00001946"/>
    </source>
</evidence>
<dbReference type="Proteomes" id="UP000199502">
    <property type="component" value="Unassembled WGS sequence"/>
</dbReference>
<keyword evidence="5" id="KW-0460">Magnesium</keyword>
<dbReference type="Pfam" id="PF00348">
    <property type="entry name" value="polyprenyl_synt"/>
    <property type="match status" value="1"/>
</dbReference>
<keyword evidence="6" id="KW-0414">Isoprene biosynthesis</keyword>
<name>A0A1G5HZD1_9RHOB</name>
<comment type="similarity">
    <text evidence="2 7">Belongs to the FPP/GGPP synthase family.</text>
</comment>